<dbReference type="InterPro" id="IPR049065">
    <property type="entry name" value="Nakanori"/>
</dbReference>
<sequence length="224" mass="25084">MEEYKDKEITRRDMAEIAFEMKNEDGKDARARAHVDENRTLYAAPPTLAQFIPCLIYNATRDTIRLKIYCELGYVSPSPYPMFIMNGQWGAFLVAAGGAVVYVAKNEDGVEYQVVYSYDASVVPSLAYTEIEEKGHYKANDPWKTHSDFPHHDSGLSSFATIGLFILNNRLPVFEGIITLTNAWPNSPVEPPPKPPCSQPRLALLTPKMDQLAVSDEHEAEVDA</sequence>
<organism evidence="1 2">
    <name type="scientific">Saponaria officinalis</name>
    <name type="common">Common soapwort</name>
    <name type="synonym">Lychnis saponaria</name>
    <dbReference type="NCBI Taxonomy" id="3572"/>
    <lineage>
        <taxon>Eukaryota</taxon>
        <taxon>Viridiplantae</taxon>
        <taxon>Streptophyta</taxon>
        <taxon>Embryophyta</taxon>
        <taxon>Tracheophyta</taxon>
        <taxon>Spermatophyta</taxon>
        <taxon>Magnoliopsida</taxon>
        <taxon>eudicotyledons</taxon>
        <taxon>Gunneridae</taxon>
        <taxon>Pentapetalae</taxon>
        <taxon>Caryophyllales</taxon>
        <taxon>Caryophyllaceae</taxon>
        <taxon>Caryophylleae</taxon>
        <taxon>Saponaria</taxon>
    </lineage>
</organism>
<comment type="caution">
    <text evidence="1">The sequence shown here is derived from an EMBL/GenBank/DDBJ whole genome shotgun (WGS) entry which is preliminary data.</text>
</comment>
<gene>
    <name evidence="1" type="ORF">RND81_04G183500</name>
</gene>
<proteinExistence type="predicted"/>
<evidence type="ECO:0000313" key="2">
    <source>
        <dbReference type="Proteomes" id="UP001443914"/>
    </source>
</evidence>
<evidence type="ECO:0000313" key="1">
    <source>
        <dbReference type="EMBL" id="KAK9735094.1"/>
    </source>
</evidence>
<dbReference type="PANTHER" id="PTHR36482">
    <property type="entry name" value="OSJNBA0024J22.15 PROTEIN"/>
    <property type="match status" value="1"/>
</dbReference>
<keyword evidence="2" id="KW-1185">Reference proteome</keyword>
<name>A0AAW1LFR5_SAPOF</name>
<reference evidence="1" key="1">
    <citation type="submission" date="2024-03" db="EMBL/GenBank/DDBJ databases">
        <title>WGS assembly of Saponaria officinalis var. Norfolk2.</title>
        <authorList>
            <person name="Jenkins J."/>
            <person name="Shu S."/>
            <person name="Grimwood J."/>
            <person name="Barry K."/>
            <person name="Goodstein D."/>
            <person name="Schmutz J."/>
            <person name="Leebens-Mack J."/>
            <person name="Osbourn A."/>
        </authorList>
    </citation>
    <scope>NUCLEOTIDE SEQUENCE [LARGE SCALE GENOMIC DNA]</scope>
    <source>
        <strain evidence="1">JIC</strain>
    </source>
</reference>
<dbReference type="Proteomes" id="UP001443914">
    <property type="component" value="Unassembled WGS sequence"/>
</dbReference>
<dbReference type="EMBL" id="JBDFQZ010000004">
    <property type="protein sequence ID" value="KAK9735094.1"/>
    <property type="molecule type" value="Genomic_DNA"/>
</dbReference>
<protein>
    <submittedName>
        <fullName evidence="1">Uncharacterized protein</fullName>
    </submittedName>
</protein>
<dbReference type="AlphaFoldDB" id="A0AAW1LFR5"/>
<dbReference type="InterPro" id="IPR053085">
    <property type="entry name" value="Jasmonate-induced_protein"/>
</dbReference>
<accession>A0AAW1LFR5</accession>
<dbReference type="Pfam" id="PF21230">
    <property type="entry name" value="Nakanori"/>
    <property type="match status" value="1"/>
</dbReference>
<dbReference type="PANTHER" id="PTHR36482:SF5">
    <property type="entry name" value="23 KDA JASMONATE-INDUCED PROTEIN-LIKE"/>
    <property type="match status" value="1"/>
</dbReference>